<feature type="chain" id="PRO_5015605048" description="Dihydrodipicolinate reductase" evidence="1">
    <location>
        <begin position="28"/>
        <end position="143"/>
    </location>
</feature>
<proteinExistence type="predicted"/>
<keyword evidence="1" id="KW-0732">Signal</keyword>
<dbReference type="RefSeq" id="WP_104321731.1">
    <property type="nucleotide sequence ID" value="NZ_PSSX01000006.1"/>
</dbReference>
<dbReference type="EMBL" id="PSSX01000006">
    <property type="protein sequence ID" value="PPI84534.1"/>
    <property type="molecule type" value="Genomic_DNA"/>
</dbReference>
<comment type="caution">
    <text evidence="2">The sequence shown here is derived from an EMBL/GenBank/DDBJ whole genome shotgun (WGS) entry which is preliminary data.</text>
</comment>
<evidence type="ECO:0008006" key="4">
    <source>
        <dbReference type="Google" id="ProtNLM"/>
    </source>
</evidence>
<dbReference type="Proteomes" id="UP000239917">
    <property type="component" value="Unassembled WGS sequence"/>
</dbReference>
<accession>A0A2S5ZBD6</accession>
<reference evidence="2 3" key="1">
    <citation type="submission" date="2018-01" db="EMBL/GenBank/DDBJ databases">
        <title>Complete genome sequences of the type strains of Marinobacter flavimaris and Marinobacter maroccanus.</title>
        <authorList>
            <person name="Palau M."/>
            <person name="Boujida N."/>
            <person name="Manresa A."/>
            <person name="Minana-Galbis D."/>
        </authorList>
    </citation>
    <scope>NUCLEOTIDE SEQUENCE [LARGE SCALE GENOMIC DNA]</scope>
    <source>
        <strain evidence="2 3">N4</strain>
    </source>
</reference>
<keyword evidence="3" id="KW-1185">Reference proteome</keyword>
<evidence type="ECO:0000313" key="2">
    <source>
        <dbReference type="EMBL" id="PPI84534.1"/>
    </source>
</evidence>
<evidence type="ECO:0000313" key="3">
    <source>
        <dbReference type="Proteomes" id="UP000239917"/>
    </source>
</evidence>
<evidence type="ECO:0000256" key="1">
    <source>
        <dbReference type="SAM" id="SignalP"/>
    </source>
</evidence>
<name>A0A2S5ZBD6_9GAMM</name>
<gene>
    <name evidence="2" type="ORF">KEHDKFFH_09705</name>
</gene>
<dbReference type="AlphaFoldDB" id="A0A2S5ZBD6"/>
<organism evidence="2 3">
    <name type="scientific">Marinobacter maroccanus</name>
    <dbReference type="NCBI Taxonomy" id="2055143"/>
    <lineage>
        <taxon>Bacteria</taxon>
        <taxon>Pseudomonadati</taxon>
        <taxon>Pseudomonadota</taxon>
        <taxon>Gammaproteobacteria</taxon>
        <taxon>Pseudomonadales</taxon>
        <taxon>Marinobacteraceae</taxon>
        <taxon>Marinobacter</taxon>
    </lineage>
</organism>
<sequence length="143" mass="15425">MTNLKMKATLLFTAMPAYLLMTSLAVADSEQQAAIDHGAVQLSSEEIEALVVGNTVTAKAGEKVFNFHYGTDNVIAGELVGGGWSGTGYYGITDQDSVCLSMAQDKGRLRCMTIMKQDGAFRKYSATGELTFELLEVRTGNRL</sequence>
<dbReference type="OrthoDB" id="7743878at2"/>
<feature type="signal peptide" evidence="1">
    <location>
        <begin position="1"/>
        <end position="27"/>
    </location>
</feature>
<protein>
    <recommendedName>
        <fullName evidence="4">Dihydrodipicolinate reductase</fullName>
    </recommendedName>
</protein>